<organism evidence="3 4">
    <name type="scientific">Cytobacillus oceanisediminis</name>
    <dbReference type="NCBI Taxonomy" id="665099"/>
    <lineage>
        <taxon>Bacteria</taxon>
        <taxon>Bacillati</taxon>
        <taxon>Bacillota</taxon>
        <taxon>Bacilli</taxon>
        <taxon>Bacillales</taxon>
        <taxon>Bacillaceae</taxon>
        <taxon>Cytobacillus</taxon>
    </lineage>
</organism>
<dbReference type="InterPro" id="IPR029058">
    <property type="entry name" value="AB_hydrolase_fold"/>
</dbReference>
<keyword evidence="1" id="KW-1133">Transmembrane helix</keyword>
<protein>
    <submittedName>
        <fullName evidence="3">Pimeloyl-ACP methyl ester carboxylesterase</fullName>
    </submittedName>
</protein>
<evidence type="ECO:0000259" key="2">
    <source>
        <dbReference type="Pfam" id="PF00561"/>
    </source>
</evidence>
<comment type="caution">
    <text evidence="3">The sequence shown here is derived from an EMBL/GenBank/DDBJ whole genome shotgun (WGS) entry which is preliminary data.</text>
</comment>
<keyword evidence="1" id="KW-0812">Transmembrane</keyword>
<dbReference type="SUPFAM" id="SSF53474">
    <property type="entry name" value="alpha/beta-Hydrolases"/>
    <property type="match status" value="1"/>
</dbReference>
<dbReference type="RefSeq" id="WP_144543331.1">
    <property type="nucleotide sequence ID" value="NZ_CBCSDC010000007.1"/>
</dbReference>
<dbReference type="InterPro" id="IPR000639">
    <property type="entry name" value="Epox_hydrolase-like"/>
</dbReference>
<dbReference type="Proteomes" id="UP000318667">
    <property type="component" value="Unassembled WGS sequence"/>
</dbReference>
<sequence length="262" mass="30151">MLYYRTYVKDESLPWVTFVHGAGGSSAIWYKQMKAYKKYFNVLLVDLRGHGQSGRGTWEDGDHFSEVSREIIDVLDHLRIEKAHFVGISLGTIVIQTIAQEHPARVASMILGGAITELNWRTRFLIAIANATKYILPYMLLYRLFAWIIMPKKNHLESRHAFVRQAAKMCQKEFINWLSLTKSVNPYLEKLQSSISYIPTLFIMGQEDHLFIKSVKTIAQKAKTATFKVIKGAGHVCNIDEPDLFNQITIEFINRQKRRLAS</sequence>
<dbReference type="EMBL" id="VLKI01000009">
    <property type="protein sequence ID" value="TWH85010.1"/>
    <property type="molecule type" value="Genomic_DNA"/>
</dbReference>
<dbReference type="AlphaFoldDB" id="A0A562JPB2"/>
<dbReference type="Gene3D" id="3.40.50.1820">
    <property type="entry name" value="alpha/beta hydrolase"/>
    <property type="match status" value="1"/>
</dbReference>
<proteinExistence type="predicted"/>
<evidence type="ECO:0000256" key="1">
    <source>
        <dbReference type="SAM" id="Phobius"/>
    </source>
</evidence>
<dbReference type="InterPro" id="IPR000073">
    <property type="entry name" value="AB_hydrolase_1"/>
</dbReference>
<dbReference type="PANTHER" id="PTHR43798">
    <property type="entry name" value="MONOACYLGLYCEROL LIPASE"/>
    <property type="match status" value="1"/>
</dbReference>
<accession>A0A562JPB2</accession>
<keyword evidence="1" id="KW-0472">Membrane</keyword>
<dbReference type="PRINTS" id="PR00111">
    <property type="entry name" value="ABHYDROLASE"/>
</dbReference>
<dbReference type="OrthoDB" id="9776853at2"/>
<gene>
    <name evidence="3" type="ORF">IQ19_03244</name>
</gene>
<feature type="domain" description="AB hydrolase-1" evidence="2">
    <location>
        <begin position="14"/>
        <end position="114"/>
    </location>
</feature>
<keyword evidence="4" id="KW-1185">Reference proteome</keyword>
<dbReference type="PRINTS" id="PR00412">
    <property type="entry name" value="EPOXHYDRLASE"/>
</dbReference>
<dbReference type="GeneID" id="65404399"/>
<feature type="transmembrane region" description="Helical" evidence="1">
    <location>
        <begin position="131"/>
        <end position="150"/>
    </location>
</feature>
<reference evidence="3 4" key="1">
    <citation type="journal article" date="2015" name="Stand. Genomic Sci.">
        <title>Genomic Encyclopedia of Bacterial and Archaeal Type Strains, Phase III: the genomes of soil and plant-associated and newly described type strains.</title>
        <authorList>
            <person name="Whitman W.B."/>
            <person name="Woyke T."/>
            <person name="Klenk H.P."/>
            <person name="Zhou Y."/>
            <person name="Lilburn T.G."/>
            <person name="Beck B.J."/>
            <person name="De Vos P."/>
            <person name="Vandamme P."/>
            <person name="Eisen J.A."/>
            <person name="Garrity G."/>
            <person name="Hugenholtz P."/>
            <person name="Kyrpides N.C."/>
        </authorList>
    </citation>
    <scope>NUCLEOTIDE SEQUENCE [LARGE SCALE GENOMIC DNA]</scope>
    <source>
        <strain evidence="3 4">CGMCC 1.10115</strain>
    </source>
</reference>
<name>A0A562JPB2_9BACI</name>
<dbReference type="Pfam" id="PF00561">
    <property type="entry name" value="Abhydrolase_1"/>
    <property type="match status" value="1"/>
</dbReference>
<evidence type="ECO:0000313" key="4">
    <source>
        <dbReference type="Proteomes" id="UP000318667"/>
    </source>
</evidence>
<evidence type="ECO:0000313" key="3">
    <source>
        <dbReference type="EMBL" id="TWH85010.1"/>
    </source>
</evidence>
<dbReference type="GO" id="GO:0003824">
    <property type="term" value="F:catalytic activity"/>
    <property type="evidence" value="ECO:0007669"/>
    <property type="project" value="InterPro"/>
</dbReference>
<dbReference type="InterPro" id="IPR050266">
    <property type="entry name" value="AB_hydrolase_sf"/>
</dbReference>